<dbReference type="Proteomes" id="UP001529510">
    <property type="component" value="Unassembled WGS sequence"/>
</dbReference>
<protein>
    <submittedName>
        <fullName evidence="1">Uncharacterized protein</fullName>
    </submittedName>
</protein>
<organism evidence="1 2">
    <name type="scientific">Cirrhinus mrigala</name>
    <name type="common">Mrigala</name>
    <dbReference type="NCBI Taxonomy" id="683832"/>
    <lineage>
        <taxon>Eukaryota</taxon>
        <taxon>Metazoa</taxon>
        <taxon>Chordata</taxon>
        <taxon>Craniata</taxon>
        <taxon>Vertebrata</taxon>
        <taxon>Euteleostomi</taxon>
        <taxon>Actinopterygii</taxon>
        <taxon>Neopterygii</taxon>
        <taxon>Teleostei</taxon>
        <taxon>Ostariophysi</taxon>
        <taxon>Cypriniformes</taxon>
        <taxon>Cyprinidae</taxon>
        <taxon>Labeoninae</taxon>
        <taxon>Labeonini</taxon>
        <taxon>Cirrhinus</taxon>
    </lineage>
</organism>
<feature type="non-terminal residue" evidence="1">
    <location>
        <position position="58"/>
    </location>
</feature>
<dbReference type="AlphaFoldDB" id="A0ABD0QXX9"/>
<evidence type="ECO:0000313" key="2">
    <source>
        <dbReference type="Proteomes" id="UP001529510"/>
    </source>
</evidence>
<accession>A0ABD0QXX9</accession>
<reference evidence="1 2" key="1">
    <citation type="submission" date="2024-05" db="EMBL/GenBank/DDBJ databases">
        <title>Genome sequencing and assembly of Indian major carp, Cirrhinus mrigala (Hamilton, 1822).</title>
        <authorList>
            <person name="Mohindra V."/>
            <person name="Chowdhury L.M."/>
            <person name="Lal K."/>
            <person name="Jena J.K."/>
        </authorList>
    </citation>
    <scope>NUCLEOTIDE SEQUENCE [LARGE SCALE GENOMIC DNA]</scope>
    <source>
        <strain evidence="1">CM1030</strain>
        <tissue evidence="1">Blood</tissue>
    </source>
</reference>
<proteinExistence type="predicted"/>
<keyword evidence="2" id="KW-1185">Reference proteome</keyword>
<evidence type="ECO:0000313" key="1">
    <source>
        <dbReference type="EMBL" id="KAL0190490.1"/>
    </source>
</evidence>
<sequence length="58" mass="6717">DSALACNKLPHASSVAHIEGVLQQLDEAQAHMEELFHERRIKLDIFLQLRIFEQYALE</sequence>
<name>A0ABD0QXX9_CIRMR</name>
<gene>
    <name evidence="1" type="ORF">M9458_013188</name>
</gene>
<comment type="caution">
    <text evidence="1">The sequence shown here is derived from an EMBL/GenBank/DDBJ whole genome shotgun (WGS) entry which is preliminary data.</text>
</comment>
<dbReference type="EMBL" id="JAMKFB020000006">
    <property type="protein sequence ID" value="KAL0190490.1"/>
    <property type="molecule type" value="Genomic_DNA"/>
</dbReference>
<feature type="non-terminal residue" evidence="1">
    <location>
        <position position="1"/>
    </location>
</feature>